<reference evidence="8 9" key="1">
    <citation type="submission" date="2019-07" db="EMBL/GenBank/DDBJ databases">
        <title>Annotation for the trematode Paragonimus westermani.</title>
        <authorList>
            <person name="Choi Y.-J."/>
        </authorList>
    </citation>
    <scope>NUCLEOTIDE SEQUENCE [LARGE SCALE GENOMIC DNA]</scope>
    <source>
        <strain evidence="8">180907_Pwestermani</strain>
    </source>
</reference>
<dbReference type="InterPro" id="IPR001164">
    <property type="entry name" value="ArfGAP_dom"/>
</dbReference>
<dbReference type="SMART" id="SM00105">
    <property type="entry name" value="ArfGap"/>
    <property type="match status" value="1"/>
</dbReference>
<gene>
    <name evidence="8" type="ORF">P879_10321</name>
</gene>
<accession>A0A8T0D1P5</accession>
<name>A0A8T0D1P5_9TREM</name>
<organism evidence="8 9">
    <name type="scientific">Paragonimus westermani</name>
    <dbReference type="NCBI Taxonomy" id="34504"/>
    <lineage>
        <taxon>Eukaryota</taxon>
        <taxon>Metazoa</taxon>
        <taxon>Spiralia</taxon>
        <taxon>Lophotrochozoa</taxon>
        <taxon>Platyhelminthes</taxon>
        <taxon>Trematoda</taxon>
        <taxon>Digenea</taxon>
        <taxon>Plagiorchiida</taxon>
        <taxon>Troglotremata</taxon>
        <taxon>Troglotrematidae</taxon>
        <taxon>Paragonimus</taxon>
    </lineage>
</organism>
<dbReference type="PANTHER" id="PTHR46134">
    <property type="entry name" value="DRONGO, ISOFORM F"/>
    <property type="match status" value="1"/>
</dbReference>
<feature type="compositionally biased region" description="Polar residues" evidence="6">
    <location>
        <begin position="165"/>
        <end position="181"/>
    </location>
</feature>
<protein>
    <recommendedName>
        <fullName evidence="7">Arf-GAP domain-containing protein</fullName>
    </recommendedName>
</protein>
<dbReference type="InterPro" id="IPR052248">
    <property type="entry name" value="Arf-GAP_FG-repeat_protein"/>
</dbReference>
<dbReference type="PRINTS" id="PR00405">
    <property type="entry name" value="REVINTRACTNG"/>
</dbReference>
<keyword evidence="9" id="KW-1185">Reference proteome</keyword>
<feature type="compositionally biased region" description="Polar residues" evidence="6">
    <location>
        <begin position="219"/>
        <end position="229"/>
    </location>
</feature>
<evidence type="ECO:0000313" key="9">
    <source>
        <dbReference type="Proteomes" id="UP000699462"/>
    </source>
</evidence>
<feature type="domain" description="Arf-GAP" evidence="7">
    <location>
        <begin position="3"/>
        <end position="127"/>
    </location>
</feature>
<evidence type="ECO:0000259" key="7">
    <source>
        <dbReference type="PROSITE" id="PS50115"/>
    </source>
</evidence>
<proteinExistence type="predicted"/>
<evidence type="ECO:0000256" key="2">
    <source>
        <dbReference type="ARBA" id="ARBA00022737"/>
    </source>
</evidence>
<dbReference type="GO" id="GO:0005096">
    <property type="term" value="F:GTPase activator activity"/>
    <property type="evidence" value="ECO:0007669"/>
    <property type="project" value="InterPro"/>
</dbReference>
<evidence type="ECO:0000313" key="8">
    <source>
        <dbReference type="EMBL" id="KAF8561800.1"/>
    </source>
</evidence>
<evidence type="ECO:0000256" key="1">
    <source>
        <dbReference type="ARBA" id="ARBA00022723"/>
    </source>
</evidence>
<dbReference type="AlphaFoldDB" id="A0A8T0D1P5"/>
<dbReference type="PANTHER" id="PTHR46134:SF3">
    <property type="entry name" value="ARFGAP WITH FG REPEATS 1"/>
    <property type="match status" value="1"/>
</dbReference>
<dbReference type="OrthoDB" id="6036at2759"/>
<dbReference type="GO" id="GO:0016020">
    <property type="term" value="C:membrane"/>
    <property type="evidence" value="ECO:0007669"/>
    <property type="project" value="TreeGrafter"/>
</dbReference>
<keyword evidence="1" id="KW-0479">Metal-binding</keyword>
<evidence type="ECO:0000256" key="5">
    <source>
        <dbReference type="PROSITE-ProRule" id="PRU00288"/>
    </source>
</evidence>
<dbReference type="Gene3D" id="1.10.220.150">
    <property type="entry name" value="Arf GTPase activating protein"/>
    <property type="match status" value="1"/>
</dbReference>
<dbReference type="Pfam" id="PF01412">
    <property type="entry name" value="ArfGap"/>
    <property type="match status" value="1"/>
</dbReference>
<dbReference type="PROSITE" id="PS50115">
    <property type="entry name" value="ARFGAP"/>
    <property type="match status" value="1"/>
</dbReference>
<keyword evidence="3 5" id="KW-0863">Zinc-finger</keyword>
<keyword evidence="2" id="KW-0677">Repeat</keyword>
<dbReference type="SUPFAM" id="SSF57863">
    <property type="entry name" value="ArfGap/RecO-like zinc finger"/>
    <property type="match status" value="1"/>
</dbReference>
<feature type="compositionally biased region" description="Polar residues" evidence="6">
    <location>
        <begin position="197"/>
        <end position="206"/>
    </location>
</feature>
<feature type="region of interest" description="Disordered" evidence="6">
    <location>
        <begin position="165"/>
        <end position="185"/>
    </location>
</feature>
<sequence>MQDRVLKVLRVMVAHDENRYCFDCHQRGPTYVNITIGSFVCTNCGGALRKYNHRVKSISMSNFSSTEMDFLRKRGNKACRQIYLAQCEDLTVNERELDDAARDEYLRQKYQLKKWYSEPTAEVEAEAIRENQQVIDRAEQTAAQQRTQRSITGNSSAGLILSAPQPSVPISSAPPSGTITKSPPLVQTAFNGASVPRSVQSQSISESLGGFSTDPFSPRSPNCNSTTRSDATDPFANFAPATTAISTFGAKQSNDFFADFSSAPVSLSTHSTVPQVTAISSPLQLPVIPKSVWSDSLSDRNFQIHNQVQKTTTSTADKYAALAELDGLFKSTTSAPSGVDARGLFASNPPPSYNPIHATNYYPPASSVFSSAFDAQHPSKTYNPFLTTTISMNATPKHHNTLNPFTNPPSQSFTSPLSTVPVSNPSAPIVATNRNPFVLTTKQPQLSNHINPFFQQSQYSSSSGTRPFPASWMTQQPSGIGPVTSANDGLMSSPGTAGLRSTAQPVHTRAFPDFVPF</sequence>
<dbReference type="GO" id="GO:0005737">
    <property type="term" value="C:cytoplasm"/>
    <property type="evidence" value="ECO:0007669"/>
    <property type="project" value="TreeGrafter"/>
</dbReference>
<comment type="caution">
    <text evidence="8">The sequence shown here is derived from an EMBL/GenBank/DDBJ whole genome shotgun (WGS) entry which is preliminary data.</text>
</comment>
<evidence type="ECO:0000256" key="6">
    <source>
        <dbReference type="SAM" id="MobiDB-lite"/>
    </source>
</evidence>
<dbReference type="InterPro" id="IPR037278">
    <property type="entry name" value="ARFGAP/RecO"/>
</dbReference>
<dbReference type="EMBL" id="JTDF01021468">
    <property type="protein sequence ID" value="KAF8561800.1"/>
    <property type="molecule type" value="Genomic_DNA"/>
</dbReference>
<dbReference type="CDD" id="cd08838">
    <property type="entry name" value="ArfGap_AGFG"/>
    <property type="match status" value="1"/>
</dbReference>
<evidence type="ECO:0000256" key="4">
    <source>
        <dbReference type="ARBA" id="ARBA00022833"/>
    </source>
</evidence>
<keyword evidence="4" id="KW-0862">Zinc</keyword>
<dbReference type="GO" id="GO:0008270">
    <property type="term" value="F:zinc ion binding"/>
    <property type="evidence" value="ECO:0007669"/>
    <property type="project" value="UniProtKB-KW"/>
</dbReference>
<feature type="region of interest" description="Disordered" evidence="6">
    <location>
        <begin position="197"/>
        <end position="231"/>
    </location>
</feature>
<dbReference type="InterPro" id="IPR038508">
    <property type="entry name" value="ArfGAP_dom_sf"/>
</dbReference>
<evidence type="ECO:0000256" key="3">
    <source>
        <dbReference type="ARBA" id="ARBA00022771"/>
    </source>
</evidence>
<dbReference type="Proteomes" id="UP000699462">
    <property type="component" value="Unassembled WGS sequence"/>
</dbReference>